<dbReference type="InterPro" id="IPR046037">
    <property type="entry name" value="DUF5995"/>
</dbReference>
<name>A0A4P7GPK8_9ACTN</name>
<dbReference type="OrthoDB" id="583431at2"/>
<dbReference type="EMBL" id="CP038267">
    <property type="protein sequence ID" value="QBR94043.1"/>
    <property type="molecule type" value="Genomic_DNA"/>
</dbReference>
<gene>
    <name evidence="1" type="ORF">EXE57_18455</name>
</gene>
<sequence>MSQPATVDEVLTRMREIDAGLSPDDGVAVFNRMYLTVTERIGAILEPGAGSTTFRDAETMAELDVRFANLWLTAHDADAAGRPVPSAWRPLFEGRAGGRLPVQYAVAGMNSHIEHDLPLAVVDTCAARGLEPEDVHADYEAVNDVLAQVESGVRRSFLSSVGRTVDDRIGPVVHLVSSWNIDKARDLSWVTVQTLWALRRTRLLRDRVLESLGDTVGMTSRVLLTPC</sequence>
<dbReference type="KEGG" id="noy:EXE57_18455"/>
<evidence type="ECO:0000313" key="1">
    <source>
        <dbReference type="EMBL" id="QBR94043.1"/>
    </source>
</evidence>
<dbReference type="Pfam" id="PF19458">
    <property type="entry name" value="DUF5995"/>
    <property type="match status" value="1"/>
</dbReference>
<dbReference type="Proteomes" id="UP000294894">
    <property type="component" value="Chromosome"/>
</dbReference>
<proteinExistence type="predicted"/>
<reference evidence="1 2" key="1">
    <citation type="submission" date="2019-03" db="EMBL/GenBank/DDBJ databases">
        <title>Three New Species of Nocardioides, Nocardioides euryhalodurans sp. nov., Nocardioides seonyuensis sp. nov. and Nocardioides eburneoflavus sp. nov., Iolated from Soil.</title>
        <authorList>
            <person name="Roh S.G."/>
            <person name="Lee C."/>
            <person name="Kim M.-K."/>
            <person name="Kim S.B."/>
        </authorList>
    </citation>
    <scope>NUCLEOTIDE SEQUENCE [LARGE SCALE GENOMIC DNA]</scope>
    <source>
        <strain evidence="1 2">MMS17-SY117</strain>
    </source>
</reference>
<evidence type="ECO:0000313" key="2">
    <source>
        <dbReference type="Proteomes" id="UP000294894"/>
    </source>
</evidence>
<accession>A0A4P7GPK8</accession>
<keyword evidence="2" id="KW-1185">Reference proteome</keyword>
<dbReference type="RefSeq" id="WP_135080067.1">
    <property type="nucleotide sequence ID" value="NZ_CP038267.1"/>
</dbReference>
<organism evidence="1 2">
    <name type="scientific">Nocardioides euryhalodurans</name>
    <dbReference type="NCBI Taxonomy" id="2518370"/>
    <lineage>
        <taxon>Bacteria</taxon>
        <taxon>Bacillati</taxon>
        <taxon>Actinomycetota</taxon>
        <taxon>Actinomycetes</taxon>
        <taxon>Propionibacteriales</taxon>
        <taxon>Nocardioidaceae</taxon>
        <taxon>Nocardioides</taxon>
    </lineage>
</organism>
<dbReference type="AlphaFoldDB" id="A0A4P7GPK8"/>
<protein>
    <submittedName>
        <fullName evidence="1">Uncharacterized protein</fullName>
    </submittedName>
</protein>